<gene>
    <name evidence="3" type="ORF">ABDJ85_05650</name>
</gene>
<feature type="domain" description="Ice-binding protein C-terminal" evidence="2">
    <location>
        <begin position="307"/>
        <end position="328"/>
    </location>
</feature>
<sequence>MKSPLLHRWAVALVAAAGFGACTIASAFPIVLTQAGIDKGFSISTVVSGMAGGTPSCCYVLGSAVTSDGKILLNNGNDGQNYLFNNADNQVKANAISSASNNGAFPTAMATANGKTYASGSNLRLLNNDGSTQTTYSGITMYAGMWTNQANQHLVGVGYADGVGSGLLDVDVSGGTPVARLINGAGSDGVTVSPDGSIVYTNDGAYRFSDGVQIGSFFVGGADGMGVIASNNDLNGDVVVSTTDGRLILLDVDNNYAQTEIANGGGYGDFASPDFTNGTLLFSSGDMLMRLSCGAGCGVGSVNPDPSVPEPASLALVGIALVGMSYRRVRKNA</sequence>
<comment type="caution">
    <text evidence="3">The sequence shown here is derived from an EMBL/GenBank/DDBJ whole genome shotgun (WGS) entry which is preliminary data.</text>
</comment>
<dbReference type="SUPFAM" id="SSF50952">
    <property type="entry name" value="Soluble quinoprotein glucose dehydrogenase"/>
    <property type="match status" value="1"/>
</dbReference>
<evidence type="ECO:0000256" key="1">
    <source>
        <dbReference type="SAM" id="SignalP"/>
    </source>
</evidence>
<keyword evidence="1" id="KW-0732">Signal</keyword>
<dbReference type="InterPro" id="IPR011041">
    <property type="entry name" value="Quinoprot_gluc/sorb_DH_b-prop"/>
</dbReference>
<dbReference type="RefSeq" id="WP_347703761.1">
    <property type="nucleotide sequence ID" value="NZ_JBDPZD010000001.1"/>
</dbReference>
<organism evidence="3 4">
    <name type="scientific">Roseateles paludis</name>
    <dbReference type="NCBI Taxonomy" id="3145238"/>
    <lineage>
        <taxon>Bacteria</taxon>
        <taxon>Pseudomonadati</taxon>
        <taxon>Pseudomonadota</taxon>
        <taxon>Betaproteobacteria</taxon>
        <taxon>Burkholderiales</taxon>
        <taxon>Sphaerotilaceae</taxon>
        <taxon>Roseateles</taxon>
    </lineage>
</organism>
<protein>
    <submittedName>
        <fullName evidence="3">PEP-CTERM sorting domain-containing protein</fullName>
    </submittedName>
</protein>
<evidence type="ECO:0000313" key="4">
    <source>
        <dbReference type="Proteomes" id="UP001495147"/>
    </source>
</evidence>
<dbReference type="InterPro" id="IPR013424">
    <property type="entry name" value="Ice-binding_C"/>
</dbReference>
<keyword evidence="4" id="KW-1185">Reference proteome</keyword>
<reference evidence="3 4" key="1">
    <citation type="submission" date="2024-05" db="EMBL/GenBank/DDBJ databases">
        <title>Roseateles sp. DJS-2-20 16S ribosomal RNA gene Genome sequencing and assembly.</title>
        <authorList>
            <person name="Woo H."/>
        </authorList>
    </citation>
    <scope>NUCLEOTIDE SEQUENCE [LARGE SCALE GENOMIC DNA]</scope>
    <source>
        <strain evidence="3 4">DJS-2-20</strain>
    </source>
</reference>
<accession>A0ABV0FZI3</accession>
<feature type="signal peptide" evidence="1">
    <location>
        <begin position="1"/>
        <end position="27"/>
    </location>
</feature>
<evidence type="ECO:0000259" key="2">
    <source>
        <dbReference type="Pfam" id="PF07589"/>
    </source>
</evidence>
<name>A0ABV0FZI3_9BURK</name>
<evidence type="ECO:0000313" key="3">
    <source>
        <dbReference type="EMBL" id="MEO3690947.1"/>
    </source>
</evidence>
<proteinExistence type="predicted"/>
<feature type="chain" id="PRO_5046474412" evidence="1">
    <location>
        <begin position="28"/>
        <end position="333"/>
    </location>
</feature>
<dbReference type="EMBL" id="JBDPZD010000001">
    <property type="protein sequence ID" value="MEO3690947.1"/>
    <property type="molecule type" value="Genomic_DNA"/>
</dbReference>
<dbReference type="NCBIfam" id="TIGR02595">
    <property type="entry name" value="PEP_CTERM"/>
    <property type="match status" value="1"/>
</dbReference>
<dbReference type="Pfam" id="PF07589">
    <property type="entry name" value="PEP-CTERM"/>
    <property type="match status" value="1"/>
</dbReference>
<dbReference type="Proteomes" id="UP001495147">
    <property type="component" value="Unassembled WGS sequence"/>
</dbReference>
<dbReference type="PROSITE" id="PS51257">
    <property type="entry name" value="PROKAR_LIPOPROTEIN"/>
    <property type="match status" value="1"/>
</dbReference>